<evidence type="ECO:0000256" key="6">
    <source>
        <dbReference type="ARBA" id="ARBA00022989"/>
    </source>
</evidence>
<protein>
    <submittedName>
        <fullName evidence="11">Phosphoethanolamine transferase EptA</fullName>
        <ecNumber evidence="11">2.7.-.-</ecNumber>
    </submittedName>
</protein>
<evidence type="ECO:0000256" key="3">
    <source>
        <dbReference type="ARBA" id="ARBA00022519"/>
    </source>
</evidence>
<feature type="domain" description="Phosphoethanolamine transferase N-terminal" evidence="10">
    <location>
        <begin position="65"/>
        <end position="215"/>
    </location>
</feature>
<feature type="domain" description="Sulfatase N-terminal" evidence="9">
    <location>
        <begin position="249"/>
        <end position="537"/>
    </location>
</feature>
<feature type="transmembrane region" description="Helical" evidence="8">
    <location>
        <begin position="84"/>
        <end position="105"/>
    </location>
</feature>
<evidence type="ECO:0000256" key="1">
    <source>
        <dbReference type="ARBA" id="ARBA00004429"/>
    </source>
</evidence>
<keyword evidence="7 8" id="KW-0472">Membrane</keyword>
<dbReference type="GO" id="GO:0005886">
    <property type="term" value="C:plasma membrane"/>
    <property type="evidence" value="ECO:0007669"/>
    <property type="project" value="UniProtKB-SubCell"/>
</dbReference>
<reference evidence="11" key="1">
    <citation type="submission" date="2016-10" db="EMBL/GenBank/DDBJ databases">
        <title>Sequence of Gallionella enrichment culture.</title>
        <authorList>
            <person name="Poehlein A."/>
            <person name="Muehling M."/>
            <person name="Daniel R."/>
        </authorList>
    </citation>
    <scope>NUCLEOTIDE SEQUENCE</scope>
</reference>
<dbReference type="Pfam" id="PF00884">
    <property type="entry name" value="Sulfatase"/>
    <property type="match status" value="1"/>
</dbReference>
<dbReference type="InterPro" id="IPR058130">
    <property type="entry name" value="PEA_transf_C"/>
</dbReference>
<dbReference type="InterPro" id="IPR012549">
    <property type="entry name" value="EptA-like_N"/>
</dbReference>
<feature type="transmembrane region" description="Helical" evidence="8">
    <location>
        <begin position="160"/>
        <end position="181"/>
    </location>
</feature>
<organism evidence="11">
    <name type="scientific">mine drainage metagenome</name>
    <dbReference type="NCBI Taxonomy" id="410659"/>
    <lineage>
        <taxon>unclassified sequences</taxon>
        <taxon>metagenomes</taxon>
        <taxon>ecological metagenomes</taxon>
    </lineage>
</organism>
<dbReference type="InterPro" id="IPR000917">
    <property type="entry name" value="Sulfatase_N"/>
</dbReference>
<feature type="transmembrane region" description="Helical" evidence="8">
    <location>
        <begin position="12"/>
        <end position="32"/>
    </location>
</feature>
<evidence type="ECO:0000256" key="8">
    <source>
        <dbReference type="SAM" id="Phobius"/>
    </source>
</evidence>
<dbReference type="AlphaFoldDB" id="A0A1J5RL17"/>
<dbReference type="InterPro" id="IPR017850">
    <property type="entry name" value="Alkaline_phosphatase_core_sf"/>
</dbReference>
<evidence type="ECO:0000256" key="5">
    <source>
        <dbReference type="ARBA" id="ARBA00022692"/>
    </source>
</evidence>
<keyword evidence="5 8" id="KW-0812">Transmembrane</keyword>
<dbReference type="PANTHER" id="PTHR30443">
    <property type="entry name" value="INNER MEMBRANE PROTEIN"/>
    <property type="match status" value="1"/>
</dbReference>
<proteinExistence type="predicted"/>
<feature type="transmembrane region" description="Helical" evidence="8">
    <location>
        <begin position="125"/>
        <end position="148"/>
    </location>
</feature>
<dbReference type="EMBL" id="MLJW01000144">
    <property type="protein sequence ID" value="OIQ96726.1"/>
    <property type="molecule type" value="Genomic_DNA"/>
</dbReference>
<evidence type="ECO:0000256" key="2">
    <source>
        <dbReference type="ARBA" id="ARBA00022475"/>
    </source>
</evidence>
<evidence type="ECO:0000259" key="9">
    <source>
        <dbReference type="Pfam" id="PF00884"/>
    </source>
</evidence>
<evidence type="ECO:0000313" key="11">
    <source>
        <dbReference type="EMBL" id="OIQ96726.1"/>
    </source>
</evidence>
<keyword evidence="6 8" id="KW-1133">Transmembrane helix</keyword>
<dbReference type="GO" id="GO:0009244">
    <property type="term" value="P:lipopolysaccharide core region biosynthetic process"/>
    <property type="evidence" value="ECO:0007669"/>
    <property type="project" value="TreeGrafter"/>
</dbReference>
<dbReference type="Pfam" id="PF08019">
    <property type="entry name" value="EptA_B_N"/>
    <property type="match status" value="1"/>
</dbReference>
<comment type="caution">
    <text evidence="11">The sequence shown here is derived from an EMBL/GenBank/DDBJ whole genome shotgun (WGS) entry which is preliminary data.</text>
</comment>
<evidence type="ECO:0000256" key="7">
    <source>
        <dbReference type="ARBA" id="ARBA00023136"/>
    </source>
</evidence>
<dbReference type="CDD" id="cd16017">
    <property type="entry name" value="LptA"/>
    <property type="match status" value="1"/>
</dbReference>
<keyword evidence="4 11" id="KW-0808">Transferase</keyword>
<accession>A0A1J5RL17</accession>
<dbReference type="NCBIfam" id="NF028537">
    <property type="entry name" value="P_eth_NH2_trans"/>
    <property type="match status" value="1"/>
</dbReference>
<dbReference type="PANTHER" id="PTHR30443:SF0">
    <property type="entry name" value="PHOSPHOETHANOLAMINE TRANSFERASE EPTA"/>
    <property type="match status" value="1"/>
</dbReference>
<dbReference type="SUPFAM" id="SSF53649">
    <property type="entry name" value="Alkaline phosphatase-like"/>
    <property type="match status" value="1"/>
</dbReference>
<comment type="subcellular location">
    <subcellularLocation>
        <location evidence="1">Cell inner membrane</location>
        <topology evidence="1">Multi-pass membrane protein</topology>
    </subcellularLocation>
</comment>
<feature type="transmembrane region" description="Helical" evidence="8">
    <location>
        <begin position="52"/>
        <end position="72"/>
    </location>
</feature>
<gene>
    <name evidence="11" type="primary">eptA</name>
    <name evidence="11" type="ORF">GALL_213140</name>
</gene>
<dbReference type="InterPro" id="IPR040423">
    <property type="entry name" value="PEA_transferase"/>
</dbReference>
<dbReference type="GO" id="GO:0016776">
    <property type="term" value="F:phosphotransferase activity, phosphate group as acceptor"/>
    <property type="evidence" value="ECO:0007669"/>
    <property type="project" value="TreeGrafter"/>
</dbReference>
<dbReference type="EC" id="2.7.-.-" evidence="11"/>
<sequence>MKYSMSVARLSGINLNISAPALLWLCSIYIVLTDNQYFWHALLKLVDISTLSGILFSLSIFAILTSVFSFIFHAFSTKVLLKPVLILMLILAAGVGYFQTNYGVIIDKSMIQNVVETDYKEASELISFSLLFHLALYGLLPALVVGLVKVRYQSFIKESLIRVLSLLGAAFLAGFLIWANYKNFVLIGREHRELRLFVNPTAPLYEAYKFTKNKYFKSVEGPIQAIGLDAHQSPQYLQARKIDGKKTIVVLVVGETARAKDFSLNGYVRETNPELSKDDVVSFNNTYSCGTSTAESVPCIFSHFDRVDYSSSDAGHYENLLDVLSHSGVDVLWRDNNSGCKGVCDRVAYEDVSNLPVPTLCNTSECFDEVLLHQLQEKIQKSSTDILLVLHQKGSHGPAYFKRYPEAFRRFTPECTDSAPQNCQKETLLNAYDNSILYTDHFLHQTIAFLKSMSGQYNAVMLYASDHGESLGENGLYLHGLPYALSPDEQRHIPMIAWVSNGYATSFGLDPQCLKKQVSQAYSHDNIFHSMLGLFGVETSQYKKDHDIFRQCIVSMKSK</sequence>
<keyword evidence="3" id="KW-0997">Cell inner membrane</keyword>
<evidence type="ECO:0000259" key="10">
    <source>
        <dbReference type="Pfam" id="PF08019"/>
    </source>
</evidence>
<evidence type="ECO:0000256" key="4">
    <source>
        <dbReference type="ARBA" id="ARBA00022679"/>
    </source>
</evidence>
<keyword evidence="2" id="KW-1003">Cell membrane</keyword>
<dbReference type="Gene3D" id="3.40.720.10">
    <property type="entry name" value="Alkaline Phosphatase, subunit A"/>
    <property type="match status" value="1"/>
</dbReference>
<name>A0A1J5RL17_9ZZZZ</name>